<dbReference type="Pfam" id="PF09619">
    <property type="entry name" value="YscW"/>
    <property type="match status" value="1"/>
</dbReference>
<dbReference type="InterPro" id="IPR039366">
    <property type="entry name" value="Pilotin"/>
</dbReference>
<proteinExistence type="predicted"/>
<dbReference type="InterPro" id="IPR018247">
    <property type="entry name" value="EF_Hand_1_Ca_BS"/>
</dbReference>
<dbReference type="RefSeq" id="WP_089890074.1">
    <property type="nucleotide sequence ID" value="NZ_FNGV01000006.1"/>
</dbReference>
<reference evidence="1 2" key="1">
    <citation type="submission" date="2016-10" db="EMBL/GenBank/DDBJ databases">
        <authorList>
            <person name="de Groot N.N."/>
        </authorList>
    </citation>
    <scope>NUCLEOTIDE SEQUENCE [LARGE SCALE GENOMIC DNA]</scope>
    <source>
        <strain evidence="1 2">DSM 19886</strain>
    </source>
</reference>
<accession>A0A1G9RDY3</accession>
<dbReference type="Proteomes" id="UP000199440">
    <property type="component" value="Unassembled WGS sequence"/>
</dbReference>
<keyword evidence="1" id="KW-0449">Lipoprotein</keyword>
<organism evidence="1 2">
    <name type="scientific">Kriegella aquimaris</name>
    <dbReference type="NCBI Taxonomy" id="192904"/>
    <lineage>
        <taxon>Bacteria</taxon>
        <taxon>Pseudomonadati</taxon>
        <taxon>Bacteroidota</taxon>
        <taxon>Flavobacteriia</taxon>
        <taxon>Flavobacteriales</taxon>
        <taxon>Flavobacteriaceae</taxon>
        <taxon>Kriegella</taxon>
    </lineage>
</organism>
<dbReference type="PROSITE" id="PS00018">
    <property type="entry name" value="EF_HAND_1"/>
    <property type="match status" value="1"/>
</dbReference>
<name>A0A1G9RDY3_9FLAO</name>
<gene>
    <name evidence="1" type="ORF">SAMN04488514_10692</name>
</gene>
<keyword evidence="2" id="KW-1185">Reference proteome</keyword>
<evidence type="ECO:0000313" key="2">
    <source>
        <dbReference type="Proteomes" id="UP000199440"/>
    </source>
</evidence>
<sequence length="114" mass="12557">MNIEGSLVLPASHEKLGDAKITVRILDVSKSDSVSETISELTLHLPDKFDIGDKLPFRFHDINSGQGKEIIISAHIDLNGNGNIDKGDFITTQSYPAYSRSLDNQHIVEVQLVN</sequence>
<dbReference type="EMBL" id="FNGV01000006">
    <property type="protein sequence ID" value="SDM21260.1"/>
    <property type="molecule type" value="Genomic_DNA"/>
</dbReference>
<dbReference type="AlphaFoldDB" id="A0A1G9RDY3"/>
<protein>
    <submittedName>
        <fullName evidence="1">Type III secretion system lipoprotein chaperone (YscW)</fullName>
    </submittedName>
</protein>
<evidence type="ECO:0000313" key="1">
    <source>
        <dbReference type="EMBL" id="SDM21260.1"/>
    </source>
</evidence>